<dbReference type="InterPro" id="IPR013087">
    <property type="entry name" value="Znf_C2H2_type"/>
</dbReference>
<comment type="caution">
    <text evidence="2">The sequence shown here is derived from an EMBL/GenBank/DDBJ whole genome shotgun (WGS) entry which is preliminary data.</text>
</comment>
<evidence type="ECO:0000313" key="3">
    <source>
        <dbReference type="Proteomes" id="UP000325081"/>
    </source>
</evidence>
<sequence>MQPMLDPIDFLALQSIRKGSPICPARINSPPRISLPIPAISSESIATVTGWWPSISTRKMRMSCDICKYFGSCDGCKIESGFNCDLRIQWIQLRKLVTDDSCFDGKPDGNVSELKGKEVTSDCSNVRFQTLPFVSYADLGVSSEIKHEKQNVKGKVDEKKSGVKRKSVSQVSSGKKPKEYWNCSICHINCTGKRPLDNHIQGRKHKVKEAALRDKKAGKNFCIGFPRKVKLWMKV</sequence>
<dbReference type="PANTHER" id="PTHR47487:SF8">
    <property type="entry name" value="OS08G0270900 PROTEIN"/>
    <property type="match status" value="1"/>
</dbReference>
<accession>A0A5A7P4V8</accession>
<evidence type="ECO:0000259" key="1">
    <source>
        <dbReference type="Pfam" id="PF12874"/>
    </source>
</evidence>
<dbReference type="SUPFAM" id="SSF57667">
    <property type="entry name" value="beta-beta-alpha zinc fingers"/>
    <property type="match status" value="1"/>
</dbReference>
<gene>
    <name evidence="2" type="ORF">STAS_03512</name>
</gene>
<keyword evidence="3" id="KW-1185">Reference proteome</keyword>
<dbReference type="Pfam" id="PF12874">
    <property type="entry name" value="zf-met"/>
    <property type="match status" value="1"/>
</dbReference>
<dbReference type="Gene3D" id="3.30.160.60">
    <property type="entry name" value="Classic Zinc Finger"/>
    <property type="match status" value="1"/>
</dbReference>
<dbReference type="EMBL" id="BKCP01002224">
    <property type="protein sequence ID" value="GER27780.1"/>
    <property type="molecule type" value="Genomic_DNA"/>
</dbReference>
<dbReference type="AlphaFoldDB" id="A0A5A7P4V8"/>
<dbReference type="OrthoDB" id="10009287at2759"/>
<reference evidence="3" key="1">
    <citation type="journal article" date="2019" name="Curr. Biol.">
        <title>Genome Sequence of Striga asiatica Provides Insight into the Evolution of Plant Parasitism.</title>
        <authorList>
            <person name="Yoshida S."/>
            <person name="Kim S."/>
            <person name="Wafula E.K."/>
            <person name="Tanskanen J."/>
            <person name="Kim Y.M."/>
            <person name="Honaas L."/>
            <person name="Yang Z."/>
            <person name="Spallek T."/>
            <person name="Conn C.E."/>
            <person name="Ichihashi Y."/>
            <person name="Cheong K."/>
            <person name="Cui S."/>
            <person name="Der J.P."/>
            <person name="Gundlach H."/>
            <person name="Jiao Y."/>
            <person name="Hori C."/>
            <person name="Ishida J.K."/>
            <person name="Kasahara H."/>
            <person name="Kiba T."/>
            <person name="Kim M.S."/>
            <person name="Koo N."/>
            <person name="Laohavisit A."/>
            <person name="Lee Y.H."/>
            <person name="Lumba S."/>
            <person name="McCourt P."/>
            <person name="Mortimer J.C."/>
            <person name="Mutuku J.M."/>
            <person name="Nomura T."/>
            <person name="Sasaki-Sekimoto Y."/>
            <person name="Seto Y."/>
            <person name="Wang Y."/>
            <person name="Wakatake T."/>
            <person name="Sakakibara H."/>
            <person name="Demura T."/>
            <person name="Yamaguchi S."/>
            <person name="Yoneyama K."/>
            <person name="Manabe R.I."/>
            <person name="Nelson D.C."/>
            <person name="Schulman A.H."/>
            <person name="Timko M.P."/>
            <person name="dePamphilis C.W."/>
            <person name="Choi D."/>
            <person name="Shirasu K."/>
        </authorList>
    </citation>
    <scope>NUCLEOTIDE SEQUENCE [LARGE SCALE GENOMIC DNA]</scope>
    <source>
        <strain evidence="3">cv. UVA1</strain>
    </source>
</reference>
<evidence type="ECO:0000313" key="2">
    <source>
        <dbReference type="EMBL" id="GER27780.1"/>
    </source>
</evidence>
<name>A0A5A7P4V8_STRAF</name>
<organism evidence="2 3">
    <name type="scientific">Striga asiatica</name>
    <name type="common">Asiatic witchweed</name>
    <name type="synonym">Buchnera asiatica</name>
    <dbReference type="NCBI Taxonomy" id="4170"/>
    <lineage>
        <taxon>Eukaryota</taxon>
        <taxon>Viridiplantae</taxon>
        <taxon>Streptophyta</taxon>
        <taxon>Embryophyta</taxon>
        <taxon>Tracheophyta</taxon>
        <taxon>Spermatophyta</taxon>
        <taxon>Magnoliopsida</taxon>
        <taxon>eudicotyledons</taxon>
        <taxon>Gunneridae</taxon>
        <taxon>Pentapetalae</taxon>
        <taxon>asterids</taxon>
        <taxon>lamiids</taxon>
        <taxon>Lamiales</taxon>
        <taxon>Orobanchaceae</taxon>
        <taxon>Buchnereae</taxon>
        <taxon>Striga</taxon>
    </lineage>
</organism>
<dbReference type="Proteomes" id="UP000325081">
    <property type="component" value="Unassembled WGS sequence"/>
</dbReference>
<feature type="domain" description="C2H2-type" evidence="1">
    <location>
        <begin position="181"/>
        <end position="205"/>
    </location>
</feature>
<dbReference type="InterPro" id="IPR036236">
    <property type="entry name" value="Znf_C2H2_sf"/>
</dbReference>
<dbReference type="PANTHER" id="PTHR47487">
    <property type="entry name" value="OS06G0651300 PROTEIN-RELATED"/>
    <property type="match status" value="1"/>
</dbReference>
<proteinExistence type="predicted"/>
<protein>
    <submittedName>
        <fullName evidence="2">Zinc finger RNA-binding protein</fullName>
    </submittedName>
</protein>